<proteinExistence type="predicted"/>
<evidence type="ECO:0000313" key="3">
    <source>
        <dbReference type="Proteomes" id="UP000192760"/>
    </source>
</evidence>
<organism evidence="2 3">
    <name type="scientific">Mycobacterium mantenii</name>
    <dbReference type="NCBI Taxonomy" id="560555"/>
    <lineage>
        <taxon>Bacteria</taxon>
        <taxon>Bacillati</taxon>
        <taxon>Actinomycetota</taxon>
        <taxon>Actinomycetes</taxon>
        <taxon>Mycobacteriales</taxon>
        <taxon>Mycobacteriaceae</taxon>
        <taxon>Mycobacterium</taxon>
        <taxon>Mycobacterium avium complex (MAC)</taxon>
    </lineage>
</organism>
<dbReference type="Proteomes" id="UP000192760">
    <property type="component" value="Unassembled WGS sequence"/>
</dbReference>
<name>A0A1X0F419_MYCNT</name>
<evidence type="ECO:0000256" key="1">
    <source>
        <dbReference type="SAM" id="MobiDB-lite"/>
    </source>
</evidence>
<accession>A0A1X0F419</accession>
<feature type="non-terminal residue" evidence="2">
    <location>
        <position position="90"/>
    </location>
</feature>
<dbReference type="EMBL" id="MVHW01000079">
    <property type="protein sequence ID" value="ORA96525.1"/>
    <property type="molecule type" value="Genomic_DNA"/>
</dbReference>
<evidence type="ECO:0000313" key="2">
    <source>
        <dbReference type="EMBL" id="ORA96525.1"/>
    </source>
</evidence>
<protein>
    <submittedName>
        <fullName evidence="2">Uncharacterized protein</fullName>
    </submittedName>
</protein>
<reference evidence="2 3" key="1">
    <citation type="submission" date="2017-02" db="EMBL/GenBank/DDBJ databases">
        <title>The new phylogeny of genus Mycobacterium.</title>
        <authorList>
            <person name="Tortoli E."/>
            <person name="Trovato A."/>
            <person name="Cirillo D.M."/>
        </authorList>
    </citation>
    <scope>NUCLEOTIDE SEQUENCE [LARGE SCALE GENOMIC DNA]</scope>
    <source>
        <strain evidence="2 3">DSM 45255</strain>
    </source>
</reference>
<feature type="compositionally biased region" description="Basic residues" evidence="1">
    <location>
        <begin position="44"/>
        <end position="59"/>
    </location>
</feature>
<feature type="compositionally biased region" description="Basic residues" evidence="1">
    <location>
        <begin position="73"/>
        <end position="90"/>
    </location>
</feature>
<gene>
    <name evidence="2" type="ORF">BST30_28565</name>
</gene>
<dbReference type="AlphaFoldDB" id="A0A1X0F419"/>
<feature type="region of interest" description="Disordered" evidence="1">
    <location>
        <begin position="1"/>
        <end position="90"/>
    </location>
</feature>
<sequence length="90" mass="10821">MRPIPRLLQPAPTIPCTPQTHSDPGLHSPPQSHHNRLRDPRPLPHTHRHHRRRRRHHHPLQQPPAPHWPGQAPHRHQSHRAHRRPRHPRR</sequence>
<comment type="caution">
    <text evidence="2">The sequence shown here is derived from an EMBL/GenBank/DDBJ whole genome shotgun (WGS) entry which is preliminary data.</text>
</comment>